<dbReference type="Proteomes" id="UP000075573">
    <property type="component" value="Unassembled WGS sequence"/>
</dbReference>
<proteinExistence type="predicted"/>
<dbReference type="PATRIC" id="fig|442.7.peg.3209"/>
<sequence>MSDTDKKTSTVFLGSAANMQAMMDPAIYEDMIEEGIGLYGHGNGIYTMAATRQMAGLMSDLPASSTAPGVAEFGMSFGYSMGSVTLTNAGTTAQTIAVGTTFTGSNGEEYVVTSAPGQPGYTSKMTGPNAQGYVSTEDGGYYELSAGKSVTLTLESLTADSTANLSANSITTLNADNAASLQIVSSTEFTGGGSVSESYFTGGQKAPFYYLYQQFGYSPSEGNVNVNEAHLWTENDVTAWKEYVDTARASGVMNMAPILTDNGLTADYSQDFATSAYWATEREAALYGGGLSFDSPAGFFNQFTTSWFGVMGQAADTYINFVESEIRWATSEGLRTSVIIAPFGTNMTDTVESDYLEQVKLMVARLQKDGAMPSQFIVENYNLDTNSNTFDASASNTESLNAVADYLSTVSTVSTNSESGLEVIGQSAADIMMSGIKPQVTAGTGTTTLYDYPQLFATSSSTAVTMTLTLTGGSDLSLVAAGGELSADGRTLTATGTPDELSTILKSLGVDDEALRSGTATLTLDFQDATSSIEGTTSLTYSGIEDAGSYTSQAGGTLDMEDTALNVSVTAGGFTLVGENGSPTLTGPGSATLQGSFGAVVDNLAAGATLTGTAQSVSLGDGALLNLASGASAKVALASGSRLNVAQGATTDVTSGAGSSEVSLSGGTVSASLTSGYTTISEDMSAGSHVDLSGFNVANGLILLTNLNSLSDLHVAYKDGNATITEAGNSGEMVLQGTNSVTFVSDVGDVNFSQLAGSNALALLTNTLATNVTVSAGQDVSFTATTGGQNVDMNGGTLSAILSDSSYTTLTQDFSAGTSAVVDAFTTANGELLATHLDSFDDVSVYYGDGNAVVTNGKSSITLMNTTQDSVGLLQNVGSVNFSDLTGSRTLAIVNRASDGGALTVTSDQTYDASTAASNLVHLKSGDLTANLTANTYTTIDIDMTGQAKLMLNDFTVGNGEILLKGVKSASDLQISYHDNNAYLTSASGAEVVMAGSSHVSLLSSVGMVDFSAMTGQSTMALVG</sequence>
<name>A0A149QY03_9PROT</name>
<protein>
    <submittedName>
        <fullName evidence="1">Uncharacterized protein</fullName>
    </submittedName>
</protein>
<organism evidence="1 2">
    <name type="scientific">Gluconobacter potus</name>
    <dbReference type="NCBI Taxonomy" id="2724927"/>
    <lineage>
        <taxon>Bacteria</taxon>
        <taxon>Pseudomonadati</taxon>
        <taxon>Pseudomonadota</taxon>
        <taxon>Alphaproteobacteria</taxon>
        <taxon>Acetobacterales</taxon>
        <taxon>Acetobacteraceae</taxon>
        <taxon>Gluconobacter</taxon>
    </lineage>
</organism>
<reference evidence="1 2" key="1">
    <citation type="submission" date="2015-06" db="EMBL/GenBank/DDBJ databases">
        <title>Improved classification and identification of acetic acid bacteria using matrix-assisted laser desorption/ionization time-of-flight mass spectrometry; Gluconobacter nephelii and Gluconobacter uchimurae are later heterotypic synonyms of Gluconobacter japonicus and Gluconobacter oxydans, respectively.</title>
        <authorList>
            <person name="Li L."/>
            <person name="Cleenwerck I."/>
            <person name="De Vuyst L."/>
            <person name="Vandamme P."/>
        </authorList>
    </citation>
    <scope>NUCLEOTIDE SEQUENCE [LARGE SCALE GENOMIC DNA]</scope>
    <source>
        <strain evidence="1 2">LMG 1764</strain>
    </source>
</reference>
<comment type="caution">
    <text evidence="1">The sequence shown here is derived from an EMBL/GenBank/DDBJ whole genome shotgun (WGS) entry which is preliminary data.</text>
</comment>
<dbReference type="AlphaFoldDB" id="A0A149QY03"/>
<accession>A0A149QY03</accession>
<evidence type="ECO:0000313" key="1">
    <source>
        <dbReference type="EMBL" id="KXV02198.1"/>
    </source>
</evidence>
<gene>
    <name evidence="1" type="ORF">AD929_03610</name>
</gene>
<dbReference type="RefSeq" id="WP_062494432.1">
    <property type="nucleotide sequence ID" value="NZ_LHZB01000101.1"/>
</dbReference>
<evidence type="ECO:0000313" key="2">
    <source>
        <dbReference type="Proteomes" id="UP000075573"/>
    </source>
</evidence>
<dbReference type="EMBL" id="LHZB01000101">
    <property type="protein sequence ID" value="KXV02198.1"/>
    <property type="molecule type" value="Genomic_DNA"/>
</dbReference>